<feature type="region of interest" description="Disordered" evidence="2">
    <location>
        <begin position="1"/>
        <end position="49"/>
    </location>
</feature>
<feature type="compositionally biased region" description="Polar residues" evidence="2">
    <location>
        <begin position="1"/>
        <end position="12"/>
    </location>
</feature>
<keyword evidence="1" id="KW-0862">Zinc</keyword>
<feature type="compositionally biased region" description="Acidic residues" evidence="2">
    <location>
        <begin position="23"/>
        <end position="32"/>
    </location>
</feature>
<evidence type="ECO:0000256" key="2">
    <source>
        <dbReference type="SAM" id="MobiDB-lite"/>
    </source>
</evidence>
<sequence length="382" mass="39757">MADHAGNSQVAGPSNRAIPESPLDSDESDSDSVSDCGSSGGSVTPVPRKQPSLVNRTLTFWFPLPTTISCPHDGCPAKFRVKLWTSAKQSVVRHIRDLHEEADSTVVRCVGCRSVLGIRPGAHKCRFNIEAAEDVVGQHACTVAGCEMSFPTKQGLANHLRNHRRQVIVEAAAVPLPLPATRQRLRANPAPIPTRGGDAQVPVVQTVDVPRIPAGNRPPDTGGPVADASVRTGGVPRIPAGNRPPATGGTLLPPTPRAGPRRPGGSRPPDTGGSASNPTGSAPRIPAGTRPPDTGGAHLSPQPNLLPTAMRQATPMRPRGAGDRLSLPLPPHSPLRTESPRNEGYSIVVASPELWRPRDPSPVASDSSASSGAAAGDDGRGQ</sequence>
<protein>
    <recommendedName>
        <fullName evidence="3">C2H2-type domain-containing protein</fullName>
    </recommendedName>
</protein>
<feature type="compositionally biased region" description="Low complexity" evidence="2">
    <location>
        <begin position="364"/>
        <end position="376"/>
    </location>
</feature>
<organism evidence="4 5">
    <name type="scientific">Macrosiphum euphorbiae</name>
    <name type="common">potato aphid</name>
    <dbReference type="NCBI Taxonomy" id="13131"/>
    <lineage>
        <taxon>Eukaryota</taxon>
        <taxon>Metazoa</taxon>
        <taxon>Ecdysozoa</taxon>
        <taxon>Arthropoda</taxon>
        <taxon>Hexapoda</taxon>
        <taxon>Insecta</taxon>
        <taxon>Pterygota</taxon>
        <taxon>Neoptera</taxon>
        <taxon>Paraneoptera</taxon>
        <taxon>Hemiptera</taxon>
        <taxon>Sternorrhyncha</taxon>
        <taxon>Aphidomorpha</taxon>
        <taxon>Aphidoidea</taxon>
        <taxon>Aphididae</taxon>
        <taxon>Macrosiphini</taxon>
        <taxon>Macrosiphum</taxon>
    </lineage>
</organism>
<feature type="domain" description="C2H2-type" evidence="3">
    <location>
        <begin position="139"/>
        <end position="168"/>
    </location>
</feature>
<dbReference type="AlphaFoldDB" id="A0AAV0VT85"/>
<dbReference type="EMBL" id="CARXXK010000001">
    <property type="protein sequence ID" value="CAI6347369.1"/>
    <property type="molecule type" value="Genomic_DNA"/>
</dbReference>
<evidence type="ECO:0000313" key="4">
    <source>
        <dbReference type="EMBL" id="CAI6347369.1"/>
    </source>
</evidence>
<feature type="compositionally biased region" description="Low complexity" evidence="2">
    <location>
        <begin position="243"/>
        <end position="252"/>
    </location>
</feature>
<dbReference type="PROSITE" id="PS50157">
    <property type="entry name" value="ZINC_FINGER_C2H2_2"/>
    <property type="match status" value="1"/>
</dbReference>
<gene>
    <name evidence="4" type="ORF">MEUPH1_LOCUS4165</name>
</gene>
<dbReference type="PROSITE" id="PS00028">
    <property type="entry name" value="ZINC_FINGER_C2H2_1"/>
    <property type="match status" value="1"/>
</dbReference>
<keyword evidence="5" id="KW-1185">Reference proteome</keyword>
<keyword evidence="1" id="KW-0863">Zinc-finger</keyword>
<evidence type="ECO:0000313" key="5">
    <source>
        <dbReference type="Proteomes" id="UP001160148"/>
    </source>
</evidence>
<evidence type="ECO:0000256" key="1">
    <source>
        <dbReference type="PROSITE-ProRule" id="PRU00042"/>
    </source>
</evidence>
<reference evidence="4 5" key="1">
    <citation type="submission" date="2023-01" db="EMBL/GenBank/DDBJ databases">
        <authorList>
            <person name="Whitehead M."/>
        </authorList>
    </citation>
    <scope>NUCLEOTIDE SEQUENCE [LARGE SCALE GENOMIC DNA]</scope>
</reference>
<keyword evidence="1" id="KW-0479">Metal-binding</keyword>
<evidence type="ECO:0000259" key="3">
    <source>
        <dbReference type="PROSITE" id="PS50157"/>
    </source>
</evidence>
<comment type="caution">
    <text evidence="4">The sequence shown here is derived from an EMBL/GenBank/DDBJ whole genome shotgun (WGS) entry which is preliminary data.</text>
</comment>
<name>A0AAV0VT85_9HEMI</name>
<dbReference type="InterPro" id="IPR013087">
    <property type="entry name" value="Znf_C2H2_type"/>
</dbReference>
<accession>A0AAV0VT85</accession>
<proteinExistence type="predicted"/>
<dbReference type="Proteomes" id="UP001160148">
    <property type="component" value="Unassembled WGS sequence"/>
</dbReference>
<feature type="compositionally biased region" description="Low complexity" evidence="2">
    <location>
        <begin position="261"/>
        <end position="274"/>
    </location>
</feature>
<dbReference type="GO" id="GO:0008270">
    <property type="term" value="F:zinc ion binding"/>
    <property type="evidence" value="ECO:0007669"/>
    <property type="project" value="UniProtKB-KW"/>
</dbReference>
<dbReference type="SMART" id="SM00355">
    <property type="entry name" value="ZnF_C2H2"/>
    <property type="match status" value="2"/>
</dbReference>
<feature type="region of interest" description="Disordered" evidence="2">
    <location>
        <begin position="210"/>
        <end position="382"/>
    </location>
</feature>